<reference evidence="8 9" key="1">
    <citation type="submission" date="2016-10" db="EMBL/GenBank/DDBJ databases">
        <authorList>
            <person name="de Groot N.N."/>
        </authorList>
    </citation>
    <scope>NUCLEOTIDE SEQUENCE [LARGE SCALE GENOMIC DNA]</scope>
    <source>
        <strain evidence="8 9">DSM 2179</strain>
    </source>
</reference>
<name>A0A1H6VMV2_9FIRM</name>
<dbReference type="GO" id="GO:0009229">
    <property type="term" value="P:thiamine diphosphate biosynthetic process"/>
    <property type="evidence" value="ECO:0007669"/>
    <property type="project" value="InterPro"/>
</dbReference>
<dbReference type="GO" id="GO:0016301">
    <property type="term" value="F:kinase activity"/>
    <property type="evidence" value="ECO:0007669"/>
    <property type="project" value="UniProtKB-KW"/>
</dbReference>
<sequence>MNHLLILPQLRCTFKNPLPEKQVFLVAGGKAPDTIWLKKAVGTAPLWCADHGIDACMKAKLVPHHVVGDGDSATTKGWSWAKSLQIPVDEYPPEKDLTDLQLTLQKIGKAYGEASVILTGVWGGRFDHAFSNIFSLKGAADFGINGACAADEKEVLILLKGSNNVHIETLNRPEVISLLPLSSECTGLSIDGVHWPLDHVLLKNTLPYAISNSLTPSSNEFHVTIEDGWVGIYLYWK</sequence>
<evidence type="ECO:0000259" key="7">
    <source>
        <dbReference type="Pfam" id="PF04265"/>
    </source>
</evidence>
<dbReference type="InterPro" id="IPR007371">
    <property type="entry name" value="TPK_catalytic"/>
</dbReference>
<keyword evidence="9" id="KW-1185">Reference proteome</keyword>
<dbReference type="Pfam" id="PF04265">
    <property type="entry name" value="TPK_B1_binding"/>
    <property type="match status" value="1"/>
</dbReference>
<dbReference type="RefSeq" id="WP_091829286.1">
    <property type="nucleotide sequence ID" value="NZ_FNZK01000003.1"/>
</dbReference>
<dbReference type="SUPFAM" id="SSF63862">
    <property type="entry name" value="Thiamin pyrophosphokinase, substrate-binding domain"/>
    <property type="match status" value="1"/>
</dbReference>
<evidence type="ECO:0000256" key="1">
    <source>
        <dbReference type="ARBA" id="ARBA00022679"/>
    </source>
</evidence>
<feature type="domain" description="Thiamin pyrophosphokinase catalytic" evidence="6">
    <location>
        <begin position="47"/>
        <end position="137"/>
    </location>
</feature>
<dbReference type="STRING" id="84035.SAMN05660742_1034"/>
<evidence type="ECO:0000313" key="8">
    <source>
        <dbReference type="EMBL" id="SEJ05951.1"/>
    </source>
</evidence>
<evidence type="ECO:0000313" key="9">
    <source>
        <dbReference type="Proteomes" id="UP000199662"/>
    </source>
</evidence>
<dbReference type="AlphaFoldDB" id="A0A1H6VMV2"/>
<dbReference type="NCBIfam" id="TIGR01378">
    <property type="entry name" value="thi_PPkinase"/>
    <property type="match status" value="1"/>
</dbReference>
<evidence type="ECO:0000259" key="6">
    <source>
        <dbReference type="Pfam" id="PF04263"/>
    </source>
</evidence>
<dbReference type="Gene3D" id="3.40.50.10240">
    <property type="entry name" value="Thiamin pyrophosphokinase, catalytic domain"/>
    <property type="match status" value="1"/>
</dbReference>
<proteinExistence type="predicted"/>
<keyword evidence="1" id="KW-0808">Transferase</keyword>
<dbReference type="CDD" id="cd07995">
    <property type="entry name" value="TPK"/>
    <property type="match status" value="1"/>
</dbReference>
<dbReference type="InterPro" id="IPR036759">
    <property type="entry name" value="TPK_catalytic_sf"/>
</dbReference>
<dbReference type="InterPro" id="IPR036371">
    <property type="entry name" value="TPK_B1-bd_sf"/>
</dbReference>
<evidence type="ECO:0000256" key="2">
    <source>
        <dbReference type="ARBA" id="ARBA00022741"/>
    </source>
</evidence>
<evidence type="ECO:0000256" key="5">
    <source>
        <dbReference type="NCBIfam" id="TIGR01378"/>
    </source>
</evidence>
<dbReference type="InterPro" id="IPR006282">
    <property type="entry name" value="Thi_PPkinase"/>
</dbReference>
<feature type="domain" description="Thiamin pyrophosphokinase thiamin-binding" evidence="7">
    <location>
        <begin position="166"/>
        <end position="228"/>
    </location>
</feature>
<dbReference type="Proteomes" id="UP000199662">
    <property type="component" value="Unassembled WGS sequence"/>
</dbReference>
<dbReference type="GO" id="GO:0030975">
    <property type="term" value="F:thiamine binding"/>
    <property type="evidence" value="ECO:0007669"/>
    <property type="project" value="InterPro"/>
</dbReference>
<dbReference type="GO" id="GO:0004788">
    <property type="term" value="F:thiamine diphosphokinase activity"/>
    <property type="evidence" value="ECO:0007669"/>
    <property type="project" value="UniProtKB-UniRule"/>
</dbReference>
<dbReference type="EMBL" id="FNZK01000003">
    <property type="protein sequence ID" value="SEJ05951.1"/>
    <property type="molecule type" value="Genomic_DNA"/>
</dbReference>
<dbReference type="SUPFAM" id="SSF63999">
    <property type="entry name" value="Thiamin pyrophosphokinase, catalytic domain"/>
    <property type="match status" value="1"/>
</dbReference>
<keyword evidence="2" id="KW-0547">Nucleotide-binding</keyword>
<evidence type="ECO:0000256" key="4">
    <source>
        <dbReference type="ARBA" id="ARBA00022840"/>
    </source>
</evidence>
<dbReference type="InterPro" id="IPR007373">
    <property type="entry name" value="Thiamin_PyroPKinase_B1-bd"/>
</dbReference>
<accession>A0A1H6VMV2</accession>
<dbReference type="PANTHER" id="PTHR41299">
    <property type="entry name" value="THIAMINE PYROPHOSPHOKINASE"/>
    <property type="match status" value="1"/>
</dbReference>
<protein>
    <recommendedName>
        <fullName evidence="5">Thiamine diphosphokinase</fullName>
        <ecNumber evidence="5">2.7.6.2</ecNumber>
    </recommendedName>
</protein>
<evidence type="ECO:0000256" key="3">
    <source>
        <dbReference type="ARBA" id="ARBA00022777"/>
    </source>
</evidence>
<dbReference type="PANTHER" id="PTHR41299:SF1">
    <property type="entry name" value="THIAMINE PYROPHOSPHOKINASE"/>
    <property type="match status" value="1"/>
</dbReference>
<dbReference type="EC" id="2.7.6.2" evidence="5"/>
<gene>
    <name evidence="8" type="ORF">SAMN05660742_1034</name>
</gene>
<dbReference type="GO" id="GO:0005524">
    <property type="term" value="F:ATP binding"/>
    <property type="evidence" value="ECO:0007669"/>
    <property type="project" value="UniProtKB-KW"/>
</dbReference>
<keyword evidence="4" id="KW-0067">ATP-binding</keyword>
<dbReference type="GO" id="GO:0006772">
    <property type="term" value="P:thiamine metabolic process"/>
    <property type="evidence" value="ECO:0007669"/>
    <property type="project" value="UniProtKB-UniRule"/>
</dbReference>
<organism evidence="8 9">
    <name type="scientific">Propionispira arboris</name>
    <dbReference type="NCBI Taxonomy" id="84035"/>
    <lineage>
        <taxon>Bacteria</taxon>
        <taxon>Bacillati</taxon>
        <taxon>Bacillota</taxon>
        <taxon>Negativicutes</taxon>
        <taxon>Selenomonadales</taxon>
        <taxon>Selenomonadaceae</taxon>
        <taxon>Propionispira</taxon>
    </lineage>
</organism>
<keyword evidence="3 8" id="KW-0418">Kinase</keyword>
<dbReference type="Pfam" id="PF04263">
    <property type="entry name" value="TPK_catalytic"/>
    <property type="match status" value="1"/>
</dbReference>
<dbReference type="InterPro" id="IPR053149">
    <property type="entry name" value="TPK"/>
</dbReference>